<keyword evidence="4 10" id="KW-0479">Metal-binding</keyword>
<dbReference type="GO" id="GO:0006284">
    <property type="term" value="P:base-excision repair"/>
    <property type="evidence" value="ECO:0007669"/>
    <property type="project" value="TreeGrafter"/>
</dbReference>
<keyword evidence="7 10" id="KW-0460">Magnesium</keyword>
<accession>A0A5A9NMH8</accession>
<feature type="active site" description="Proton donor/acceptor" evidence="9">
    <location>
        <position position="277"/>
    </location>
</feature>
<evidence type="ECO:0000256" key="4">
    <source>
        <dbReference type="ARBA" id="ARBA00022723"/>
    </source>
</evidence>
<evidence type="ECO:0000259" key="13">
    <source>
        <dbReference type="Pfam" id="PF03372"/>
    </source>
</evidence>
<evidence type="ECO:0000256" key="7">
    <source>
        <dbReference type="ARBA" id="ARBA00022842"/>
    </source>
</evidence>
<keyword evidence="6" id="KW-0378">Hydrolase</keyword>
<comment type="catalytic activity">
    <reaction evidence="1">
        <text>Exonucleolytic cleavage in the 3'- to 5'-direction to yield nucleoside 5'-phosphates.</text>
        <dbReference type="EC" id="3.1.11.2"/>
    </reaction>
</comment>
<feature type="binding site" evidence="10">
    <location>
        <position position="279"/>
    </location>
    <ligand>
        <name>Mg(2+)</name>
        <dbReference type="ChEBI" id="CHEBI:18420"/>
        <label>1</label>
    </ligand>
</feature>
<dbReference type="GO" id="GO:0046872">
    <property type="term" value="F:metal ion binding"/>
    <property type="evidence" value="ECO:0007669"/>
    <property type="project" value="UniProtKB-KW"/>
</dbReference>
<feature type="active site" description="Proton acceptor" evidence="9">
    <location>
        <position position="366"/>
    </location>
</feature>
<dbReference type="GO" id="GO:0008081">
    <property type="term" value="F:phosphoric diester hydrolase activity"/>
    <property type="evidence" value="ECO:0007669"/>
    <property type="project" value="TreeGrafter"/>
</dbReference>
<protein>
    <recommendedName>
        <fullName evidence="3">exodeoxyribonuclease III</fullName>
        <ecNumber evidence="3">3.1.11.2</ecNumber>
    </recommendedName>
</protein>
<feature type="binding site" evidence="10">
    <location>
        <position position="277"/>
    </location>
    <ligand>
        <name>Mg(2+)</name>
        <dbReference type="ChEBI" id="CHEBI:18420"/>
        <label>1</label>
    </ligand>
</feature>
<evidence type="ECO:0000256" key="11">
    <source>
        <dbReference type="PIRSR" id="PIRSR604808-3"/>
    </source>
</evidence>
<keyword evidence="5" id="KW-0227">DNA damage</keyword>
<comment type="caution">
    <text evidence="14">The sequence shown here is derived from an EMBL/GenBank/DDBJ whole genome shotgun (WGS) entry which is preliminary data.</text>
</comment>
<feature type="binding site" evidence="10">
    <location>
        <position position="103"/>
    </location>
    <ligand>
        <name>Mg(2+)</name>
        <dbReference type="ChEBI" id="CHEBI:18420"/>
        <label>1</label>
    </ligand>
</feature>
<sequence>MFLIGSIDSDTVHTENKGLSSAIISTICKIDIYLNLFIRKTLYKNTSSILFLAYCVTKLDTMAEVNKTELKVISWNVNGMKVKEDRINKLMKKKKFDIVLLQETHYGEKKKTTKVEDLVRGMESVKIRSKSEEEQSASENEEEKSESENEDEEKDLAGGEKKCSESKFYTIKDLITKEIFQEPNIIQGDQPIMYTGNLHSRSSGVAILVNKPHTCLKAYSEGGDFAWVYIDIDGQKYTFVSVYYHENESGLMLRIHQSFLIHEPKAWKESNLVIGGDFNTRLYPVDVKRPNFKNSERNEEVKEFMKVGKLIDVWRQQNEAEEQFTYSCKEHISRLDYVFMLERDYKYVKLQSCVIPYEVDYTISDHYPVVLTTQFKNK</sequence>
<keyword evidence="15" id="KW-1185">Reference proteome</keyword>
<keyword evidence="10" id="KW-0464">Manganese</keyword>
<evidence type="ECO:0000313" key="14">
    <source>
        <dbReference type="EMBL" id="KAA0710121.1"/>
    </source>
</evidence>
<dbReference type="InterPro" id="IPR036691">
    <property type="entry name" value="Endo/exonu/phosph_ase_sf"/>
</dbReference>
<evidence type="ECO:0000256" key="9">
    <source>
        <dbReference type="PIRSR" id="PIRSR604808-1"/>
    </source>
</evidence>
<comment type="cofactor">
    <cofactor evidence="10">
        <name>Mg(2+)</name>
        <dbReference type="ChEBI" id="CHEBI:18420"/>
    </cofactor>
    <cofactor evidence="10">
        <name>Mn(2+)</name>
        <dbReference type="ChEBI" id="CHEBI:29035"/>
    </cofactor>
    <text evidence="10">Probably binds two magnesium or manganese ions per subunit.</text>
</comment>
<dbReference type="PANTHER" id="PTHR22748">
    <property type="entry name" value="AP ENDONUCLEASE"/>
    <property type="match status" value="1"/>
</dbReference>
<dbReference type="AlphaFoldDB" id="A0A5A9NMH8"/>
<evidence type="ECO:0000256" key="10">
    <source>
        <dbReference type="PIRSR" id="PIRSR604808-2"/>
    </source>
</evidence>
<dbReference type="Proteomes" id="UP000324632">
    <property type="component" value="Chromosome 16"/>
</dbReference>
<evidence type="ECO:0000256" key="5">
    <source>
        <dbReference type="ARBA" id="ARBA00022763"/>
    </source>
</evidence>
<name>A0A5A9NMH8_9TELE</name>
<feature type="site" description="Important for catalytic activity" evidence="11">
    <location>
        <position position="336"/>
    </location>
</feature>
<keyword evidence="8" id="KW-0234">DNA repair</keyword>
<dbReference type="EC" id="3.1.11.2" evidence="3"/>
<gene>
    <name evidence="14" type="ORF">E1301_Tti023042</name>
</gene>
<feature type="active site" evidence="9">
    <location>
        <position position="243"/>
    </location>
</feature>
<dbReference type="Gene3D" id="3.60.10.10">
    <property type="entry name" value="Endonuclease/exonuclease/phosphatase"/>
    <property type="match status" value="2"/>
</dbReference>
<evidence type="ECO:0000313" key="15">
    <source>
        <dbReference type="Proteomes" id="UP000324632"/>
    </source>
</evidence>
<dbReference type="InterPro" id="IPR004808">
    <property type="entry name" value="AP_endonuc_1"/>
</dbReference>
<comment type="similarity">
    <text evidence="2">Belongs to the DNA repair enzymes AP/ExoA family.</text>
</comment>
<feature type="compositionally biased region" description="Acidic residues" evidence="12">
    <location>
        <begin position="134"/>
        <end position="154"/>
    </location>
</feature>
<evidence type="ECO:0000256" key="12">
    <source>
        <dbReference type="SAM" id="MobiDB-lite"/>
    </source>
</evidence>
<feature type="region of interest" description="Disordered" evidence="12">
    <location>
        <begin position="126"/>
        <end position="160"/>
    </location>
</feature>
<evidence type="ECO:0000256" key="6">
    <source>
        <dbReference type="ARBA" id="ARBA00022801"/>
    </source>
</evidence>
<feature type="binding site" evidence="10">
    <location>
        <position position="366"/>
    </location>
    <ligand>
        <name>Mg(2+)</name>
        <dbReference type="ChEBI" id="CHEBI:18420"/>
        <label>1</label>
    </ligand>
</feature>
<reference evidence="14 15" key="1">
    <citation type="journal article" date="2019" name="Mol. Ecol. Resour.">
        <title>Chromosome-level genome assembly of Triplophysa tibetana, a fish adapted to the harsh high-altitude environment of the Tibetan Plateau.</title>
        <authorList>
            <person name="Yang X."/>
            <person name="Liu H."/>
            <person name="Ma Z."/>
            <person name="Zou Y."/>
            <person name="Zou M."/>
            <person name="Mao Y."/>
            <person name="Li X."/>
            <person name="Wang H."/>
            <person name="Chen T."/>
            <person name="Wang W."/>
            <person name="Yang R."/>
        </authorList>
    </citation>
    <scope>NUCLEOTIDE SEQUENCE [LARGE SCALE GENOMIC DNA]</scope>
    <source>
        <strain evidence="14">TTIB1903HZAU</strain>
        <tissue evidence="14">Muscle</tissue>
    </source>
</reference>
<feature type="site" description="Interaction with DNA substrate" evidence="11">
    <location>
        <position position="366"/>
    </location>
</feature>
<dbReference type="InterPro" id="IPR005135">
    <property type="entry name" value="Endo/exonuclease/phosphatase"/>
</dbReference>
<dbReference type="SUPFAM" id="SSF56219">
    <property type="entry name" value="DNase I-like"/>
    <property type="match status" value="1"/>
</dbReference>
<evidence type="ECO:0000256" key="2">
    <source>
        <dbReference type="ARBA" id="ARBA00007092"/>
    </source>
</evidence>
<evidence type="ECO:0000256" key="8">
    <source>
        <dbReference type="ARBA" id="ARBA00023204"/>
    </source>
</evidence>
<dbReference type="GO" id="GO:0008311">
    <property type="term" value="F:double-stranded DNA 3'-5' DNA exonuclease activity"/>
    <property type="evidence" value="ECO:0007669"/>
    <property type="project" value="UniProtKB-EC"/>
</dbReference>
<dbReference type="Pfam" id="PF03372">
    <property type="entry name" value="Exo_endo_phos"/>
    <property type="match status" value="1"/>
</dbReference>
<feature type="binding site" evidence="10">
    <location>
        <position position="365"/>
    </location>
    <ligand>
        <name>Mg(2+)</name>
        <dbReference type="ChEBI" id="CHEBI:18420"/>
        <label>1</label>
    </ligand>
</feature>
<feature type="site" description="Transition state stabilizer" evidence="11">
    <location>
        <position position="279"/>
    </location>
</feature>
<dbReference type="GO" id="GO:0005634">
    <property type="term" value="C:nucleus"/>
    <property type="evidence" value="ECO:0007669"/>
    <property type="project" value="TreeGrafter"/>
</dbReference>
<evidence type="ECO:0000256" key="3">
    <source>
        <dbReference type="ARBA" id="ARBA00012115"/>
    </source>
</evidence>
<feature type="domain" description="Endonuclease/exonuclease/phosphatase" evidence="13">
    <location>
        <begin position="73"/>
        <end position="339"/>
    </location>
</feature>
<dbReference type="GO" id="GO:0003906">
    <property type="term" value="F:DNA-(apurinic or apyrimidinic site) endonuclease activity"/>
    <property type="evidence" value="ECO:0007669"/>
    <property type="project" value="TreeGrafter"/>
</dbReference>
<dbReference type="EMBL" id="SOYY01000016">
    <property type="protein sequence ID" value="KAA0710121.1"/>
    <property type="molecule type" value="Genomic_DNA"/>
</dbReference>
<evidence type="ECO:0000256" key="1">
    <source>
        <dbReference type="ARBA" id="ARBA00000493"/>
    </source>
</evidence>
<feature type="binding site" evidence="10">
    <location>
        <position position="76"/>
    </location>
    <ligand>
        <name>Mg(2+)</name>
        <dbReference type="ChEBI" id="CHEBI:18420"/>
        <label>1</label>
    </ligand>
</feature>
<proteinExistence type="inferred from homology"/>
<dbReference type="PANTHER" id="PTHR22748:SF26">
    <property type="entry name" value="ENDONUCLEASE_EXONUCLEASE_PHOSPHATASE DOMAIN-CONTAINING PROTEIN"/>
    <property type="match status" value="1"/>
</dbReference>
<organism evidence="14 15">
    <name type="scientific">Triplophysa tibetana</name>
    <dbReference type="NCBI Taxonomy" id="1572043"/>
    <lineage>
        <taxon>Eukaryota</taxon>
        <taxon>Metazoa</taxon>
        <taxon>Chordata</taxon>
        <taxon>Craniata</taxon>
        <taxon>Vertebrata</taxon>
        <taxon>Euteleostomi</taxon>
        <taxon>Actinopterygii</taxon>
        <taxon>Neopterygii</taxon>
        <taxon>Teleostei</taxon>
        <taxon>Ostariophysi</taxon>
        <taxon>Cypriniformes</taxon>
        <taxon>Nemacheilidae</taxon>
        <taxon>Triplophysa</taxon>
    </lineage>
</organism>